<dbReference type="PROSITE" id="PS51371">
    <property type="entry name" value="CBS"/>
    <property type="match status" value="2"/>
</dbReference>
<dbReference type="InterPro" id="IPR014710">
    <property type="entry name" value="RmlC-like_jellyroll"/>
</dbReference>
<evidence type="ECO:0000313" key="5">
    <source>
        <dbReference type="Proteomes" id="UP000216035"/>
    </source>
</evidence>
<dbReference type="SUPFAM" id="SSF54631">
    <property type="entry name" value="CBS-domain pair"/>
    <property type="match status" value="1"/>
</dbReference>
<protein>
    <submittedName>
        <fullName evidence="4">Nucleotidyltransferase</fullName>
    </submittedName>
</protein>
<dbReference type="CDD" id="cd00038">
    <property type="entry name" value="CAP_ED"/>
    <property type="match status" value="1"/>
</dbReference>
<dbReference type="Gene3D" id="2.60.120.10">
    <property type="entry name" value="Jelly Rolls"/>
    <property type="match status" value="1"/>
</dbReference>
<accession>A0A255ZS90</accession>
<dbReference type="PROSITE" id="PS50042">
    <property type="entry name" value="CNMP_BINDING_3"/>
    <property type="match status" value="1"/>
</dbReference>
<dbReference type="CDD" id="cd05401">
    <property type="entry name" value="NT_GlnE_GlnD_like"/>
    <property type="match status" value="1"/>
</dbReference>
<evidence type="ECO:0000256" key="1">
    <source>
        <dbReference type="PROSITE-ProRule" id="PRU00703"/>
    </source>
</evidence>
<dbReference type="InterPro" id="IPR005105">
    <property type="entry name" value="GlnD_Uridyltrans_N"/>
</dbReference>
<dbReference type="InterPro" id="IPR018490">
    <property type="entry name" value="cNMP-bd_dom_sf"/>
</dbReference>
<keyword evidence="5" id="KW-1185">Reference proteome</keyword>
<reference evidence="4 5" key="1">
    <citation type="submission" date="2017-07" db="EMBL/GenBank/DDBJ databases">
        <title>Flavobacterium cyanobacteriorum sp. nov., isolated from cyanobacterial aggregates in a eutrophic lake.</title>
        <authorList>
            <person name="Cai H."/>
        </authorList>
    </citation>
    <scope>NUCLEOTIDE SEQUENCE [LARGE SCALE GENOMIC DNA]</scope>
    <source>
        <strain evidence="4 5">TH167</strain>
    </source>
</reference>
<evidence type="ECO:0000259" key="3">
    <source>
        <dbReference type="PROSITE" id="PS51371"/>
    </source>
</evidence>
<feature type="domain" description="Cyclic nucleotide-binding" evidence="2">
    <location>
        <begin position="56"/>
        <end position="138"/>
    </location>
</feature>
<evidence type="ECO:0000259" key="2">
    <source>
        <dbReference type="PROSITE" id="PS50042"/>
    </source>
</evidence>
<dbReference type="GO" id="GO:0008773">
    <property type="term" value="F:[protein-PII] uridylyltransferase activity"/>
    <property type="evidence" value="ECO:0007669"/>
    <property type="project" value="InterPro"/>
</dbReference>
<dbReference type="Pfam" id="PF03445">
    <property type="entry name" value="DUF294"/>
    <property type="match status" value="1"/>
</dbReference>
<keyword evidence="4" id="KW-0808">Transferase</keyword>
<name>A0A255ZS90_9FLAO</name>
<dbReference type="InterPro" id="IPR018821">
    <property type="entry name" value="DUF294_put_nucleoTrafse_sb-bd"/>
</dbReference>
<sequence>MKNTLAERLATFLAAYQPFSEIPFEELVSVAATLQIRTLEKNQILFKVDDPLHPFFYIVASGAINLSVVADAEETLLNRCETGEILGLRPFFAKNNYMMTAKAREESIVYGIPIDTFRPLLLTNSQVLDFLLQSFASTAPRNSLSTMGKSGLVNDTVRGPEGSTELQYFQSLSYDKKPLFVKASDTVQVVAQQMTDNLKQSAVILHNNMLLGVVTEHDLSSKIATGRLPLTAACQLIASKNYVFVPENTSLAEAQLSIIRHNAPLLLVSADGTETTAITGVIHLSDLISAQANNPGLLIKEIKKALSVSELKDLREKMTDFIQLAIEKKVPLSHVCAITGEVNMALIKRCIDLAVLDYGSPPCRFAFLSTGSQGRKEQLLKTDQDHFLVYEDVAIDRVTAVREYFLRLSKRTTQFLSDIGYSECPNKHMANNLNWCKSFSDWIQQYSDWTSKPGLKNQENPGIFFDFELAAGEAKIEESLWEHVMSVVPKNKKFLAYLANEAIKRPPALGFFSKFNLEEDGEYKDLFDIKNRAILTYVEIARVIALSREIKGSTNTYSRFKQLAMLEPKHADVYQVASEAFLMLLKIRTNEGYKSGSDAAYIATDELSKSDRERLKSAILPLKELEEIVKSKFQLTFFS</sequence>
<evidence type="ECO:0000313" key="4">
    <source>
        <dbReference type="EMBL" id="OYQ43590.1"/>
    </source>
</evidence>
<dbReference type="InterPro" id="IPR000595">
    <property type="entry name" value="cNMP-bd_dom"/>
</dbReference>
<dbReference type="SUPFAM" id="SSF51206">
    <property type="entry name" value="cAMP-binding domain-like"/>
    <property type="match status" value="1"/>
</dbReference>
<dbReference type="Gene3D" id="3.10.580.10">
    <property type="entry name" value="CBS-domain"/>
    <property type="match status" value="1"/>
</dbReference>
<dbReference type="Pfam" id="PF00027">
    <property type="entry name" value="cNMP_binding"/>
    <property type="match status" value="1"/>
</dbReference>
<dbReference type="OrthoDB" id="9810963at2"/>
<keyword evidence="1" id="KW-0129">CBS domain</keyword>
<dbReference type="InterPro" id="IPR046342">
    <property type="entry name" value="CBS_dom_sf"/>
</dbReference>
<gene>
    <name evidence="4" type="ORF">CHX27_09600</name>
</gene>
<dbReference type="InterPro" id="IPR000644">
    <property type="entry name" value="CBS_dom"/>
</dbReference>
<dbReference type="Pfam" id="PF10335">
    <property type="entry name" value="DUF294_C"/>
    <property type="match status" value="1"/>
</dbReference>
<dbReference type="RefSeq" id="WP_094486557.1">
    <property type="nucleotide sequence ID" value="NZ_NOXX01000201.1"/>
</dbReference>
<comment type="caution">
    <text evidence="4">The sequence shown here is derived from an EMBL/GenBank/DDBJ whole genome shotgun (WGS) entry which is preliminary data.</text>
</comment>
<dbReference type="EMBL" id="NOXX01000201">
    <property type="protein sequence ID" value="OYQ43590.1"/>
    <property type="molecule type" value="Genomic_DNA"/>
</dbReference>
<proteinExistence type="predicted"/>
<feature type="domain" description="CBS" evidence="3">
    <location>
        <begin position="238"/>
        <end position="301"/>
    </location>
</feature>
<dbReference type="SMART" id="SM00100">
    <property type="entry name" value="cNMP"/>
    <property type="match status" value="1"/>
</dbReference>
<dbReference type="Proteomes" id="UP000216035">
    <property type="component" value="Unassembled WGS sequence"/>
</dbReference>
<dbReference type="Pfam" id="PF00571">
    <property type="entry name" value="CBS"/>
    <property type="match status" value="2"/>
</dbReference>
<feature type="domain" description="CBS" evidence="3">
    <location>
        <begin position="174"/>
        <end position="230"/>
    </location>
</feature>
<dbReference type="AlphaFoldDB" id="A0A255ZS90"/>
<organism evidence="4 5">
    <name type="scientific">Flavobacterium aurantiibacter</name>
    <dbReference type="NCBI Taxonomy" id="2023067"/>
    <lineage>
        <taxon>Bacteria</taxon>
        <taxon>Pseudomonadati</taxon>
        <taxon>Bacteroidota</taxon>
        <taxon>Flavobacteriia</taxon>
        <taxon>Flavobacteriales</taxon>
        <taxon>Flavobacteriaceae</taxon>
        <taxon>Flavobacterium</taxon>
    </lineage>
</organism>